<sequence length="176" mass="19818">MTSYGGLFYNSTGNKKCFDIYTEYIRCSDPTGCGLGSASQAWDFQACTEINLLFGSNNETDMFPAIPFTEAMRRNYCHSKWGVYPNSEWLKIQYWGDDYKAASNIIFSNGDLDPWANGGILKTMNPSVISLVIEGAAHHLDLRATNAADPPSVTVIRKMELSIIRDWVKNHQLRFV</sequence>
<evidence type="ECO:0000313" key="7">
    <source>
        <dbReference type="Proteomes" id="UP000288216"/>
    </source>
</evidence>
<evidence type="ECO:0000256" key="2">
    <source>
        <dbReference type="ARBA" id="ARBA00022670"/>
    </source>
</evidence>
<dbReference type="PANTHER" id="PTHR11010:SF107">
    <property type="entry name" value="DIPEPTIDYL PEPTIDASE 2"/>
    <property type="match status" value="1"/>
</dbReference>
<dbReference type="PANTHER" id="PTHR11010">
    <property type="entry name" value="PROTEASE S28 PRO-X CARBOXYPEPTIDASE-RELATED"/>
    <property type="match status" value="1"/>
</dbReference>
<evidence type="ECO:0000256" key="1">
    <source>
        <dbReference type="ARBA" id="ARBA00011079"/>
    </source>
</evidence>
<dbReference type="EMBL" id="BFAA01008760">
    <property type="protein sequence ID" value="GCB76166.1"/>
    <property type="molecule type" value="Genomic_DNA"/>
</dbReference>
<dbReference type="GO" id="GO:0070008">
    <property type="term" value="F:serine-type exopeptidase activity"/>
    <property type="evidence" value="ECO:0007669"/>
    <property type="project" value="InterPro"/>
</dbReference>
<protein>
    <submittedName>
        <fullName evidence="6">Uncharacterized protein</fullName>
    </submittedName>
</protein>
<keyword evidence="2" id="KW-0645">Protease</keyword>
<dbReference type="InterPro" id="IPR029058">
    <property type="entry name" value="AB_hydrolase_fold"/>
</dbReference>
<keyword evidence="7" id="KW-1185">Reference proteome</keyword>
<dbReference type="Gene3D" id="3.40.50.1820">
    <property type="entry name" value="alpha/beta hydrolase"/>
    <property type="match status" value="1"/>
</dbReference>
<dbReference type="GO" id="GO:0006508">
    <property type="term" value="P:proteolysis"/>
    <property type="evidence" value="ECO:0007669"/>
    <property type="project" value="UniProtKB-KW"/>
</dbReference>
<dbReference type="Proteomes" id="UP000288216">
    <property type="component" value="Unassembled WGS sequence"/>
</dbReference>
<evidence type="ECO:0000313" key="6">
    <source>
        <dbReference type="EMBL" id="GCB76166.1"/>
    </source>
</evidence>
<comment type="caution">
    <text evidence="6">The sequence shown here is derived from an EMBL/GenBank/DDBJ whole genome shotgun (WGS) entry which is preliminary data.</text>
</comment>
<dbReference type="AlphaFoldDB" id="A0A401PSP0"/>
<dbReference type="GO" id="GO:0031982">
    <property type="term" value="C:vesicle"/>
    <property type="evidence" value="ECO:0007669"/>
    <property type="project" value="TreeGrafter"/>
</dbReference>
<keyword evidence="3" id="KW-0732">Signal</keyword>
<gene>
    <name evidence="6" type="ORF">scyTo_0015441</name>
</gene>
<proteinExistence type="inferred from homology"/>
<keyword evidence="4" id="KW-0378">Hydrolase</keyword>
<dbReference type="OrthoDB" id="1735038at2759"/>
<keyword evidence="5" id="KW-0325">Glycoprotein</keyword>
<evidence type="ECO:0000256" key="4">
    <source>
        <dbReference type="ARBA" id="ARBA00022801"/>
    </source>
</evidence>
<reference evidence="6 7" key="1">
    <citation type="journal article" date="2018" name="Nat. Ecol. Evol.">
        <title>Shark genomes provide insights into elasmobranch evolution and the origin of vertebrates.</title>
        <authorList>
            <person name="Hara Y"/>
            <person name="Yamaguchi K"/>
            <person name="Onimaru K"/>
            <person name="Kadota M"/>
            <person name="Koyanagi M"/>
            <person name="Keeley SD"/>
            <person name="Tatsumi K"/>
            <person name="Tanaka K"/>
            <person name="Motone F"/>
            <person name="Kageyama Y"/>
            <person name="Nozu R"/>
            <person name="Adachi N"/>
            <person name="Nishimura O"/>
            <person name="Nakagawa R"/>
            <person name="Tanegashima C"/>
            <person name="Kiyatake I"/>
            <person name="Matsumoto R"/>
            <person name="Murakumo K"/>
            <person name="Nishida K"/>
            <person name="Terakita A"/>
            <person name="Kuratani S"/>
            <person name="Sato K"/>
            <person name="Hyodo S Kuraku.S."/>
        </authorList>
    </citation>
    <scope>NUCLEOTIDE SEQUENCE [LARGE SCALE GENOMIC DNA]</scope>
</reference>
<dbReference type="Pfam" id="PF05577">
    <property type="entry name" value="Peptidase_S28"/>
    <property type="match status" value="1"/>
</dbReference>
<organism evidence="6 7">
    <name type="scientific">Scyliorhinus torazame</name>
    <name type="common">Cloudy catshark</name>
    <name type="synonym">Catulus torazame</name>
    <dbReference type="NCBI Taxonomy" id="75743"/>
    <lineage>
        <taxon>Eukaryota</taxon>
        <taxon>Metazoa</taxon>
        <taxon>Chordata</taxon>
        <taxon>Craniata</taxon>
        <taxon>Vertebrata</taxon>
        <taxon>Chondrichthyes</taxon>
        <taxon>Elasmobranchii</taxon>
        <taxon>Galeomorphii</taxon>
        <taxon>Galeoidea</taxon>
        <taxon>Carcharhiniformes</taxon>
        <taxon>Scyliorhinidae</taxon>
        <taxon>Scyliorhinus</taxon>
    </lineage>
</organism>
<comment type="similarity">
    <text evidence="1">Belongs to the peptidase S28 family.</text>
</comment>
<accession>A0A401PSP0</accession>
<dbReference type="OMA" id="WISEWHE"/>
<evidence type="ECO:0000256" key="5">
    <source>
        <dbReference type="ARBA" id="ARBA00023180"/>
    </source>
</evidence>
<dbReference type="STRING" id="75743.A0A401PSP0"/>
<dbReference type="InterPro" id="IPR008758">
    <property type="entry name" value="Peptidase_S28"/>
</dbReference>
<name>A0A401PSP0_SCYTO</name>
<dbReference type="GO" id="GO:0008239">
    <property type="term" value="F:dipeptidyl-peptidase activity"/>
    <property type="evidence" value="ECO:0007669"/>
    <property type="project" value="TreeGrafter"/>
</dbReference>
<evidence type="ECO:0000256" key="3">
    <source>
        <dbReference type="ARBA" id="ARBA00022729"/>
    </source>
</evidence>